<reference evidence="1 2" key="1">
    <citation type="submission" date="2020-08" db="EMBL/GenBank/DDBJ databases">
        <title>Genomic Encyclopedia of Type Strains, Phase IV (KMG-IV): sequencing the most valuable type-strain genomes for metagenomic binning, comparative biology and taxonomic classification.</title>
        <authorList>
            <person name="Goeker M."/>
        </authorList>
    </citation>
    <scope>NUCLEOTIDE SEQUENCE [LARGE SCALE GENOMIC DNA]</scope>
    <source>
        <strain evidence="1 2">DSM 19371</strain>
    </source>
</reference>
<dbReference type="EMBL" id="JACIEU010000073">
    <property type="protein sequence ID" value="MBB4152059.1"/>
    <property type="molecule type" value="Genomic_DNA"/>
</dbReference>
<dbReference type="SUPFAM" id="SSF56349">
    <property type="entry name" value="DNA breaking-rejoining enzymes"/>
    <property type="match status" value="1"/>
</dbReference>
<keyword evidence="2" id="KW-1185">Reference proteome</keyword>
<accession>A0A7W6LX37</accession>
<evidence type="ECO:0000313" key="2">
    <source>
        <dbReference type="Proteomes" id="UP000590524"/>
    </source>
</evidence>
<dbReference type="RefSeq" id="WP_246428514.1">
    <property type="nucleotide sequence ID" value="NZ_JACIEU010000073.1"/>
</dbReference>
<protein>
    <submittedName>
        <fullName evidence="1">Integrase</fullName>
    </submittedName>
</protein>
<evidence type="ECO:0000313" key="1">
    <source>
        <dbReference type="EMBL" id="MBB4152059.1"/>
    </source>
</evidence>
<dbReference type="GO" id="GO:0003677">
    <property type="term" value="F:DNA binding"/>
    <property type="evidence" value="ECO:0007669"/>
    <property type="project" value="InterPro"/>
</dbReference>
<dbReference type="AlphaFoldDB" id="A0A7W6LX37"/>
<organism evidence="1 2">
    <name type="scientific">Sphingobium scionense</name>
    <dbReference type="NCBI Taxonomy" id="1404341"/>
    <lineage>
        <taxon>Bacteria</taxon>
        <taxon>Pseudomonadati</taxon>
        <taxon>Pseudomonadota</taxon>
        <taxon>Alphaproteobacteria</taxon>
        <taxon>Sphingomonadales</taxon>
        <taxon>Sphingomonadaceae</taxon>
        <taxon>Sphingobium</taxon>
    </lineage>
</organism>
<comment type="caution">
    <text evidence="1">The sequence shown here is derived from an EMBL/GenBank/DDBJ whole genome shotgun (WGS) entry which is preliminary data.</text>
</comment>
<gene>
    <name evidence="1" type="ORF">GGQ90_005881</name>
</gene>
<dbReference type="Proteomes" id="UP000590524">
    <property type="component" value="Unassembled WGS sequence"/>
</dbReference>
<proteinExistence type="predicted"/>
<dbReference type="InterPro" id="IPR011010">
    <property type="entry name" value="DNA_brk_join_enz"/>
</dbReference>
<name>A0A7W6LX37_9SPHN</name>
<sequence>MSDMTLTKLLRDMKEGVTVHGFRSAFRDWVSEETNYPGEIAEAALAHRVRDKTEAAYRRGNLLEKRRNLMKEWGSYCQD</sequence>